<dbReference type="InterPro" id="IPR014776">
    <property type="entry name" value="4pyrrole_Mease_sub2"/>
</dbReference>
<dbReference type="NCBIfam" id="TIGR02469">
    <property type="entry name" value="CbiT"/>
    <property type="match status" value="1"/>
</dbReference>
<gene>
    <name evidence="7" type="primary">cbiE</name>
    <name evidence="7" type="ORF">ACFSYJ_42670</name>
</gene>
<dbReference type="InterPro" id="IPR014777">
    <property type="entry name" value="4pyrrole_Mease_sub1"/>
</dbReference>
<evidence type="ECO:0000256" key="1">
    <source>
        <dbReference type="ARBA" id="ARBA00004953"/>
    </source>
</evidence>
<dbReference type="Pfam" id="PF00590">
    <property type="entry name" value="TP_methylase"/>
    <property type="match status" value="1"/>
</dbReference>
<dbReference type="InterPro" id="IPR035996">
    <property type="entry name" value="4pyrrol_Methylase_sf"/>
</dbReference>
<proteinExistence type="predicted"/>
<evidence type="ECO:0000256" key="2">
    <source>
        <dbReference type="ARBA" id="ARBA00022573"/>
    </source>
</evidence>
<comment type="caution">
    <text evidence="7">The sequence shown here is derived from an EMBL/GenBank/DDBJ whole genome shotgun (WGS) entry which is preliminary data.</text>
</comment>
<reference evidence="8" key="1">
    <citation type="journal article" date="2019" name="Int. J. Syst. Evol. Microbiol.">
        <title>The Global Catalogue of Microorganisms (GCM) 10K type strain sequencing project: providing services to taxonomists for standard genome sequencing and annotation.</title>
        <authorList>
            <consortium name="The Broad Institute Genomics Platform"/>
            <consortium name="The Broad Institute Genome Sequencing Center for Infectious Disease"/>
            <person name="Wu L."/>
            <person name="Ma J."/>
        </authorList>
    </citation>
    <scope>NUCLEOTIDE SEQUENCE [LARGE SCALE GENOMIC DNA]</scope>
    <source>
        <strain evidence="8">CGMCC 4.7643</strain>
    </source>
</reference>
<keyword evidence="2" id="KW-0169">Cobalamin biosynthesis</keyword>
<evidence type="ECO:0000256" key="5">
    <source>
        <dbReference type="ARBA" id="ARBA00022691"/>
    </source>
</evidence>
<dbReference type="Proteomes" id="UP001597419">
    <property type="component" value="Unassembled WGS sequence"/>
</dbReference>
<dbReference type="PANTHER" id="PTHR43182">
    <property type="entry name" value="COBALT-PRECORRIN-6B C(15)-METHYLTRANSFERASE (DECARBOXYLATING)"/>
    <property type="match status" value="1"/>
</dbReference>
<evidence type="ECO:0000256" key="4">
    <source>
        <dbReference type="ARBA" id="ARBA00022679"/>
    </source>
</evidence>
<keyword evidence="3" id="KW-0489">Methyltransferase</keyword>
<dbReference type="Gene3D" id="3.30.950.10">
    <property type="entry name" value="Methyltransferase, Cobalt-precorrin-4 Transmethylase, Domain 2"/>
    <property type="match status" value="1"/>
</dbReference>
<keyword evidence="8" id="KW-1185">Reference proteome</keyword>
<dbReference type="RefSeq" id="WP_345408260.1">
    <property type="nucleotide sequence ID" value="NZ_BAABHG010000026.1"/>
</dbReference>
<dbReference type="InterPro" id="IPR006365">
    <property type="entry name" value="Cbl_synth_CobL"/>
</dbReference>
<protein>
    <submittedName>
        <fullName evidence="7">Precorrin-6y C5,15-methyltransferase (Decarboxylating) subunit CbiE</fullName>
    </submittedName>
</protein>
<dbReference type="SUPFAM" id="SSF53335">
    <property type="entry name" value="S-adenosyl-L-methionine-dependent methyltransferases"/>
    <property type="match status" value="1"/>
</dbReference>
<dbReference type="Gene3D" id="3.40.1010.10">
    <property type="entry name" value="Cobalt-precorrin-4 Transmethylase, Domain 1"/>
    <property type="match status" value="1"/>
</dbReference>
<dbReference type="EMBL" id="JBHUKU010000031">
    <property type="protein sequence ID" value="MFD2465386.1"/>
    <property type="molecule type" value="Genomic_DNA"/>
</dbReference>
<keyword evidence="5" id="KW-0949">S-adenosyl-L-methionine</keyword>
<dbReference type="InterPro" id="IPR012818">
    <property type="entry name" value="CbiE"/>
</dbReference>
<name>A0ABW5GWU7_9PSEU</name>
<dbReference type="InterPro" id="IPR029063">
    <property type="entry name" value="SAM-dependent_MTases_sf"/>
</dbReference>
<keyword evidence="4" id="KW-0808">Transferase</keyword>
<dbReference type="NCBIfam" id="TIGR02467">
    <property type="entry name" value="CbiE"/>
    <property type="match status" value="1"/>
</dbReference>
<evidence type="ECO:0000313" key="7">
    <source>
        <dbReference type="EMBL" id="MFD2465386.1"/>
    </source>
</evidence>
<dbReference type="SUPFAM" id="SSF53790">
    <property type="entry name" value="Tetrapyrrole methylase"/>
    <property type="match status" value="1"/>
</dbReference>
<organism evidence="7 8">
    <name type="scientific">Amycolatopsis samaneae</name>
    <dbReference type="NCBI Taxonomy" id="664691"/>
    <lineage>
        <taxon>Bacteria</taxon>
        <taxon>Bacillati</taxon>
        <taxon>Actinomycetota</taxon>
        <taxon>Actinomycetes</taxon>
        <taxon>Pseudonocardiales</taxon>
        <taxon>Pseudonocardiaceae</taxon>
        <taxon>Amycolatopsis</taxon>
    </lineage>
</organism>
<comment type="pathway">
    <text evidence="1">Cofactor biosynthesis; adenosylcobalamin biosynthesis.</text>
</comment>
<dbReference type="PIRSF" id="PIRSF036428">
    <property type="entry name" value="CobL"/>
    <property type="match status" value="1"/>
</dbReference>
<dbReference type="InterPro" id="IPR000878">
    <property type="entry name" value="4pyrrol_Mease"/>
</dbReference>
<evidence type="ECO:0000259" key="6">
    <source>
        <dbReference type="Pfam" id="PF00590"/>
    </source>
</evidence>
<dbReference type="PANTHER" id="PTHR43182:SF1">
    <property type="entry name" value="COBALT-PRECORRIN-7 C(5)-METHYLTRANSFERASE"/>
    <property type="match status" value="1"/>
</dbReference>
<dbReference type="Gene3D" id="3.40.50.150">
    <property type="entry name" value="Vaccinia Virus protein VP39"/>
    <property type="match status" value="1"/>
</dbReference>
<evidence type="ECO:0000313" key="8">
    <source>
        <dbReference type="Proteomes" id="UP001597419"/>
    </source>
</evidence>
<feature type="domain" description="Tetrapyrrole methylase" evidence="6">
    <location>
        <begin position="9"/>
        <end position="180"/>
    </location>
</feature>
<sequence length="384" mass="41187">MREKSPFPVVGIGADGWAGLSEQARAAVLAADVVIGGARQLALLPDGTPTVEWPARLLNKLDGFLAKYSDRRICVLASGDPLLSGIGSTLLDRGYEVEILPSLSSVTLARARLGWSAERTEVVSVVGRDIERVGRALTPGRKVLVLGAKAPALRKLLRSRKFAKSKLTVLENLGAPDELVSDGWEHDPGPLAVFAIECVGKALPLIGLPDDAYEHDGQLTKRDLRISALARLAPSPGELLWDVGAGAGSIAIEWSRMHPLNRAIAIEGVSSRADRIERNAYKLGVPELRVVCGMIPDALVKLPTPDAIFIGGALTHPDLITGCVENASRVVAHAVTLQGEYILADAHRRYGGDLTRISVQHIEPLGRFDGWTPSRTVTQWCKTS</sequence>
<dbReference type="InterPro" id="IPR014008">
    <property type="entry name" value="Cbl_synth_MTase_CbiT"/>
</dbReference>
<dbReference type="InterPro" id="IPR050714">
    <property type="entry name" value="Cobalamin_biosynth_MTase"/>
</dbReference>
<accession>A0ABW5GWU7</accession>
<dbReference type="CDD" id="cd11644">
    <property type="entry name" value="Precorrin-6Y-MT"/>
    <property type="match status" value="1"/>
</dbReference>
<evidence type="ECO:0000256" key="3">
    <source>
        <dbReference type="ARBA" id="ARBA00022603"/>
    </source>
</evidence>